<keyword evidence="3" id="KW-1185">Reference proteome</keyword>
<evidence type="ECO:0000259" key="1">
    <source>
        <dbReference type="Pfam" id="PF05618"/>
    </source>
</evidence>
<proteinExistence type="predicted"/>
<dbReference type="SUPFAM" id="SSF50630">
    <property type="entry name" value="Acid proteases"/>
    <property type="match status" value="1"/>
</dbReference>
<evidence type="ECO:0000313" key="2">
    <source>
        <dbReference type="EMBL" id="ORL45910.1"/>
    </source>
</evidence>
<accession>A0A1Y1T4D5</accession>
<organism evidence="2 3">
    <name type="scientific">Zunongwangia atlantica 22II14-10F7</name>
    <dbReference type="NCBI Taxonomy" id="1185767"/>
    <lineage>
        <taxon>Bacteria</taxon>
        <taxon>Pseudomonadati</taxon>
        <taxon>Bacteroidota</taxon>
        <taxon>Flavobacteriia</taxon>
        <taxon>Flavobacteriales</taxon>
        <taxon>Flavobacteriaceae</taxon>
        <taxon>Zunongwangia</taxon>
    </lineage>
</organism>
<evidence type="ECO:0000313" key="3">
    <source>
        <dbReference type="Proteomes" id="UP000192746"/>
    </source>
</evidence>
<gene>
    <name evidence="2" type="ORF">IIF7_07316</name>
</gene>
<dbReference type="RefSeq" id="WP_084841036.1">
    <property type="nucleotide sequence ID" value="NZ_ARYN01000006.1"/>
</dbReference>
<dbReference type="InterPro" id="IPR008503">
    <property type="entry name" value="Asp_endopeptidase"/>
</dbReference>
<dbReference type="EMBL" id="ARYN01000006">
    <property type="protein sequence ID" value="ORL45910.1"/>
    <property type="molecule type" value="Genomic_DNA"/>
</dbReference>
<dbReference type="AlphaFoldDB" id="A0A1Y1T4D5"/>
<dbReference type="STRING" id="1185767.IIF7_07316"/>
<dbReference type="PANTHER" id="PTHR38037">
    <property type="entry name" value="ZN_PROTEASE DOMAIN-CONTAINING PROTEIN"/>
    <property type="match status" value="1"/>
</dbReference>
<protein>
    <recommendedName>
        <fullName evidence="1">Retropepsin-like aspartic endopeptidase domain-containing protein</fullName>
    </recommendedName>
</protein>
<comment type="caution">
    <text evidence="2">The sequence shown here is derived from an EMBL/GenBank/DDBJ whole genome shotgun (WGS) entry which is preliminary data.</text>
</comment>
<name>A0A1Y1T4D5_9FLAO</name>
<dbReference type="Gene3D" id="2.40.70.10">
    <property type="entry name" value="Acid Proteases"/>
    <property type="match status" value="1"/>
</dbReference>
<dbReference type="Proteomes" id="UP000192746">
    <property type="component" value="Unassembled WGS sequence"/>
</dbReference>
<dbReference type="PANTHER" id="PTHR38037:SF2">
    <property type="entry name" value="ATP-DEPENDENT ZINC PROTEASE DOMAIN-CONTAINING PROTEIN-RELATED"/>
    <property type="match status" value="1"/>
</dbReference>
<dbReference type="OrthoDB" id="9782977at2"/>
<sequence length="148" mass="17371">MSESKKTIIGRFDKADFPVLDLEGISVKIDTGAYTSSIHCDEIVEKDEVLYCKFLDEEHEQYNGKEFIFKDYDIIFVRSSNGMIQKRYQIDSKIKLFNKTYKISLSLSSRQEMRFPVLLGRKFLSNKFIVDPQLIDLSFNNQHQTNEH</sequence>
<feature type="domain" description="Retropepsin-like aspartic endopeptidase" evidence="1">
    <location>
        <begin position="10"/>
        <end position="133"/>
    </location>
</feature>
<dbReference type="InterPro" id="IPR021109">
    <property type="entry name" value="Peptidase_aspartic_dom_sf"/>
</dbReference>
<reference evidence="2 3" key="1">
    <citation type="submission" date="2013-04" db="EMBL/GenBank/DDBJ databases">
        <title>Zunongwangia sp. 22II14-10F7 Genome Sequencing.</title>
        <authorList>
            <person name="Lai Q."/>
            <person name="Shao Z."/>
        </authorList>
    </citation>
    <scope>NUCLEOTIDE SEQUENCE [LARGE SCALE GENOMIC DNA]</scope>
    <source>
        <strain evidence="2 3">22II14-10F7</strain>
    </source>
</reference>
<dbReference type="Pfam" id="PF05618">
    <property type="entry name" value="Zn_protease"/>
    <property type="match status" value="1"/>
</dbReference>